<keyword evidence="2" id="KW-1185">Reference proteome</keyword>
<comment type="caution">
    <text evidence="1">The sequence shown here is derived from an EMBL/GenBank/DDBJ whole genome shotgun (WGS) entry which is preliminary data.</text>
</comment>
<dbReference type="AlphaFoldDB" id="A0A8J3J8X8"/>
<organism evidence="1 2">
    <name type="scientific">Actinocatenispora rupis</name>
    <dbReference type="NCBI Taxonomy" id="519421"/>
    <lineage>
        <taxon>Bacteria</taxon>
        <taxon>Bacillati</taxon>
        <taxon>Actinomycetota</taxon>
        <taxon>Actinomycetes</taxon>
        <taxon>Micromonosporales</taxon>
        <taxon>Micromonosporaceae</taxon>
        <taxon>Actinocatenispora</taxon>
    </lineage>
</organism>
<dbReference type="RefSeq" id="WP_203658282.1">
    <property type="nucleotide sequence ID" value="NZ_BAAAZM010000009.1"/>
</dbReference>
<protein>
    <submittedName>
        <fullName evidence="1">Uncharacterized protein</fullName>
    </submittedName>
</protein>
<sequence length="135" mass="14066">MNDARARRPLTAVRAARTVEESTQRLGHTIAAAYPAGIGPGDIWTILGELRAATTEIARITAALAGTLETDLLDGRLSVDTGQHAGDPVGAVSATTAALDSAQKDCRRAGEAIRIGQTHCSELTPTDPTTAGRHR</sequence>
<proteinExistence type="predicted"/>
<accession>A0A8J3J8X8</accession>
<name>A0A8J3J8X8_9ACTN</name>
<gene>
    <name evidence="1" type="ORF">Aru02nite_32010</name>
</gene>
<evidence type="ECO:0000313" key="1">
    <source>
        <dbReference type="EMBL" id="GID12312.1"/>
    </source>
</evidence>
<dbReference type="Proteomes" id="UP000612808">
    <property type="component" value="Unassembled WGS sequence"/>
</dbReference>
<reference evidence="1" key="1">
    <citation type="submission" date="2021-01" db="EMBL/GenBank/DDBJ databases">
        <title>Whole genome shotgun sequence of Actinocatenispora rupis NBRC 107355.</title>
        <authorList>
            <person name="Komaki H."/>
            <person name="Tamura T."/>
        </authorList>
    </citation>
    <scope>NUCLEOTIDE SEQUENCE</scope>
    <source>
        <strain evidence="1">NBRC 107355</strain>
    </source>
</reference>
<evidence type="ECO:0000313" key="2">
    <source>
        <dbReference type="Proteomes" id="UP000612808"/>
    </source>
</evidence>
<dbReference type="EMBL" id="BOMB01000017">
    <property type="protein sequence ID" value="GID12312.1"/>
    <property type="molecule type" value="Genomic_DNA"/>
</dbReference>